<keyword evidence="2" id="KW-1185">Reference proteome</keyword>
<dbReference type="EMBL" id="BAABIB010000063">
    <property type="protein sequence ID" value="GAA5163001.1"/>
    <property type="molecule type" value="Genomic_DNA"/>
</dbReference>
<reference evidence="2" key="1">
    <citation type="journal article" date="2019" name="Int. J. Syst. Evol. Microbiol.">
        <title>The Global Catalogue of Microorganisms (GCM) 10K type strain sequencing project: providing services to taxonomists for standard genome sequencing and annotation.</title>
        <authorList>
            <consortium name="The Broad Institute Genomics Platform"/>
            <consortium name="The Broad Institute Genome Sequencing Center for Infectious Disease"/>
            <person name="Wu L."/>
            <person name="Ma J."/>
        </authorList>
    </citation>
    <scope>NUCLEOTIDE SEQUENCE [LARGE SCALE GENOMIC DNA]</scope>
    <source>
        <strain evidence="2">JCM 18054</strain>
    </source>
</reference>
<evidence type="ECO:0000313" key="2">
    <source>
        <dbReference type="Proteomes" id="UP001500192"/>
    </source>
</evidence>
<evidence type="ECO:0000313" key="1">
    <source>
        <dbReference type="EMBL" id="GAA5163001.1"/>
    </source>
</evidence>
<sequence>MRAQTGGRASARLLARRQPDFWHVGADLVLEVSGPRIPCPTTLAARRAVTQISPIRRLPSLSVLS</sequence>
<organism evidence="1 2">
    <name type="scientific">Amycolatopsis dongchuanensis</name>
    <dbReference type="NCBI Taxonomy" id="1070866"/>
    <lineage>
        <taxon>Bacteria</taxon>
        <taxon>Bacillati</taxon>
        <taxon>Actinomycetota</taxon>
        <taxon>Actinomycetes</taxon>
        <taxon>Pseudonocardiales</taxon>
        <taxon>Pseudonocardiaceae</taxon>
        <taxon>Amycolatopsis</taxon>
    </lineage>
</organism>
<accession>A0ABP9QJR7</accession>
<proteinExistence type="predicted"/>
<gene>
    <name evidence="1" type="ORF">GCM10023214_30630</name>
</gene>
<name>A0ABP9QJR7_9PSEU</name>
<comment type="caution">
    <text evidence="1">The sequence shown here is derived from an EMBL/GenBank/DDBJ whole genome shotgun (WGS) entry which is preliminary data.</text>
</comment>
<dbReference type="Proteomes" id="UP001500192">
    <property type="component" value="Unassembled WGS sequence"/>
</dbReference>
<protein>
    <submittedName>
        <fullName evidence="1">Uncharacterized protein</fullName>
    </submittedName>
</protein>